<dbReference type="EMBL" id="BTGD01000010">
    <property type="protein sequence ID" value="GMM56900.1"/>
    <property type="molecule type" value="Genomic_DNA"/>
</dbReference>
<dbReference type="GO" id="GO:0000287">
    <property type="term" value="F:magnesium ion binding"/>
    <property type="evidence" value="ECO:0007669"/>
    <property type="project" value="InterPro"/>
</dbReference>
<accession>A0AAV5RZR3</accession>
<proteinExistence type="predicted"/>
<protein>
    <submittedName>
        <fullName evidence="3">Holo-[acyl-carrier-protein] synthase</fullName>
    </submittedName>
</protein>
<dbReference type="InterPro" id="IPR037143">
    <property type="entry name" value="4-PPantetheinyl_Trfase_dom_sf"/>
</dbReference>
<sequence>MSNVLGIGTDIVYIPRIAGLLQRSMTKGDTRKLQMVINKFMAAPEKQKLLKMVGDLNDPSPNNKATAYTAGVWATKESLLKALGCFVPAGSIPPAQTVYSKLFYKTNTETGRPIVHINNKFGQENLLYNDFFEKYINNKVSIDLSISHDKDYLISYCLIKSNAMK</sequence>
<dbReference type="Gene3D" id="3.90.470.20">
    <property type="entry name" value="4'-phosphopantetheinyl transferase domain"/>
    <property type="match status" value="1"/>
</dbReference>
<dbReference type="Proteomes" id="UP001377567">
    <property type="component" value="Unassembled WGS sequence"/>
</dbReference>
<dbReference type="AlphaFoldDB" id="A0AAV5RZR3"/>
<dbReference type="SUPFAM" id="SSF56214">
    <property type="entry name" value="4'-phosphopantetheinyl transferase"/>
    <property type="match status" value="1"/>
</dbReference>
<name>A0AAV5RZR3_MAUHU</name>
<evidence type="ECO:0000256" key="1">
    <source>
        <dbReference type="ARBA" id="ARBA00022679"/>
    </source>
</evidence>
<evidence type="ECO:0000259" key="2">
    <source>
        <dbReference type="Pfam" id="PF01648"/>
    </source>
</evidence>
<dbReference type="Pfam" id="PF01648">
    <property type="entry name" value="ACPS"/>
    <property type="match status" value="1"/>
</dbReference>
<keyword evidence="4" id="KW-1185">Reference proteome</keyword>
<dbReference type="GO" id="GO:0008897">
    <property type="term" value="F:holo-[acyl-carrier-protein] synthase activity"/>
    <property type="evidence" value="ECO:0007669"/>
    <property type="project" value="InterPro"/>
</dbReference>
<evidence type="ECO:0000313" key="3">
    <source>
        <dbReference type="EMBL" id="GMM56900.1"/>
    </source>
</evidence>
<dbReference type="InterPro" id="IPR008278">
    <property type="entry name" value="4-PPantetheinyl_Trfase_dom"/>
</dbReference>
<reference evidence="3 4" key="1">
    <citation type="journal article" date="2023" name="Elife">
        <title>Identification of key yeast species and microbe-microbe interactions impacting larval growth of Drosophila in the wild.</title>
        <authorList>
            <person name="Mure A."/>
            <person name="Sugiura Y."/>
            <person name="Maeda R."/>
            <person name="Honda K."/>
            <person name="Sakurai N."/>
            <person name="Takahashi Y."/>
            <person name="Watada M."/>
            <person name="Katoh T."/>
            <person name="Gotoh A."/>
            <person name="Gotoh Y."/>
            <person name="Taniguchi I."/>
            <person name="Nakamura K."/>
            <person name="Hayashi T."/>
            <person name="Katayama T."/>
            <person name="Uemura T."/>
            <person name="Hattori Y."/>
        </authorList>
    </citation>
    <scope>NUCLEOTIDE SEQUENCE [LARGE SCALE GENOMIC DNA]</scope>
    <source>
        <strain evidence="3 4">KH-74</strain>
    </source>
</reference>
<keyword evidence="1" id="KW-0808">Transferase</keyword>
<feature type="domain" description="4'-phosphopantetheinyl transferase" evidence="2">
    <location>
        <begin position="6"/>
        <end position="121"/>
    </location>
</feature>
<evidence type="ECO:0000313" key="4">
    <source>
        <dbReference type="Proteomes" id="UP001377567"/>
    </source>
</evidence>
<comment type="caution">
    <text evidence="3">The sequence shown here is derived from an EMBL/GenBank/DDBJ whole genome shotgun (WGS) entry which is preliminary data.</text>
</comment>
<organism evidence="3 4">
    <name type="scientific">Maudiozyma humilis</name>
    <name type="common">Sour dough yeast</name>
    <name type="synonym">Kazachstania humilis</name>
    <dbReference type="NCBI Taxonomy" id="51915"/>
    <lineage>
        <taxon>Eukaryota</taxon>
        <taxon>Fungi</taxon>
        <taxon>Dikarya</taxon>
        <taxon>Ascomycota</taxon>
        <taxon>Saccharomycotina</taxon>
        <taxon>Saccharomycetes</taxon>
        <taxon>Saccharomycetales</taxon>
        <taxon>Saccharomycetaceae</taxon>
        <taxon>Maudiozyma</taxon>
    </lineage>
</organism>
<gene>
    <name evidence="3" type="ORF">DAKH74_035160</name>
</gene>